<dbReference type="Proteomes" id="UP001221898">
    <property type="component" value="Unassembled WGS sequence"/>
</dbReference>
<comment type="caution">
    <text evidence="1">The sequence shown here is derived from an EMBL/GenBank/DDBJ whole genome shotgun (WGS) entry which is preliminary data.</text>
</comment>
<protein>
    <submittedName>
        <fullName evidence="1">Uncharacterized protein</fullName>
    </submittedName>
</protein>
<dbReference type="InterPro" id="IPR036445">
    <property type="entry name" value="GPCR_2_extracell_dom_sf"/>
</dbReference>
<evidence type="ECO:0000313" key="1">
    <source>
        <dbReference type="EMBL" id="KAJ8413740.1"/>
    </source>
</evidence>
<evidence type="ECO:0000313" key="2">
    <source>
        <dbReference type="Proteomes" id="UP001221898"/>
    </source>
</evidence>
<reference evidence="1" key="1">
    <citation type="journal article" date="2023" name="Science">
        <title>Genome structures resolve the early diversification of teleost fishes.</title>
        <authorList>
            <person name="Parey E."/>
            <person name="Louis A."/>
            <person name="Montfort J."/>
            <person name="Bouchez O."/>
            <person name="Roques C."/>
            <person name="Iampietro C."/>
            <person name="Lluch J."/>
            <person name="Castinel A."/>
            <person name="Donnadieu C."/>
            <person name="Desvignes T."/>
            <person name="Floi Bucao C."/>
            <person name="Jouanno E."/>
            <person name="Wen M."/>
            <person name="Mejri S."/>
            <person name="Dirks R."/>
            <person name="Jansen H."/>
            <person name="Henkel C."/>
            <person name="Chen W.J."/>
            <person name="Zahm M."/>
            <person name="Cabau C."/>
            <person name="Klopp C."/>
            <person name="Thompson A.W."/>
            <person name="Robinson-Rechavi M."/>
            <person name="Braasch I."/>
            <person name="Lecointre G."/>
            <person name="Bobe J."/>
            <person name="Postlethwait J.H."/>
            <person name="Berthelot C."/>
            <person name="Roest Crollius H."/>
            <person name="Guiguen Y."/>
        </authorList>
    </citation>
    <scope>NUCLEOTIDE SEQUENCE</scope>
    <source>
        <strain evidence="1">NC1722</strain>
    </source>
</reference>
<accession>A0AAD7T3Y0</accession>
<gene>
    <name evidence="1" type="ORF">AAFF_G00082470</name>
</gene>
<proteinExistence type="predicted"/>
<dbReference type="Gene3D" id="4.10.1240.10">
    <property type="entry name" value="GPCR, family 2, extracellular hormone receptor domain"/>
    <property type="match status" value="1"/>
</dbReference>
<dbReference type="EMBL" id="JAINUG010000015">
    <property type="protein sequence ID" value="KAJ8413740.1"/>
    <property type="molecule type" value="Genomic_DNA"/>
</dbReference>
<keyword evidence="2" id="KW-1185">Reference proteome</keyword>
<sequence>MNSAVQASHVHFTISLATAEAGTRKYQSVHFPAAALQPTGGSENVYRECTPSGTWRTVENSTDVWRDKSECLNPHFFKPQVTRHKRRHRGQRTDL</sequence>
<name>A0AAD7T3Y0_9TELE</name>
<dbReference type="AlphaFoldDB" id="A0AAD7T3Y0"/>
<organism evidence="1 2">
    <name type="scientific">Aldrovandia affinis</name>
    <dbReference type="NCBI Taxonomy" id="143900"/>
    <lineage>
        <taxon>Eukaryota</taxon>
        <taxon>Metazoa</taxon>
        <taxon>Chordata</taxon>
        <taxon>Craniata</taxon>
        <taxon>Vertebrata</taxon>
        <taxon>Euteleostomi</taxon>
        <taxon>Actinopterygii</taxon>
        <taxon>Neopterygii</taxon>
        <taxon>Teleostei</taxon>
        <taxon>Notacanthiformes</taxon>
        <taxon>Halosauridae</taxon>
        <taxon>Aldrovandia</taxon>
    </lineage>
</organism>
<dbReference type="GO" id="GO:0004930">
    <property type="term" value="F:G protein-coupled receptor activity"/>
    <property type="evidence" value="ECO:0007669"/>
    <property type="project" value="InterPro"/>
</dbReference>
<dbReference type="SUPFAM" id="SSF111418">
    <property type="entry name" value="Hormone receptor domain"/>
    <property type="match status" value="1"/>
</dbReference>
<dbReference type="GO" id="GO:0016020">
    <property type="term" value="C:membrane"/>
    <property type="evidence" value="ECO:0007669"/>
    <property type="project" value="InterPro"/>
</dbReference>